<dbReference type="EMBL" id="SAUW01000007">
    <property type="protein sequence ID" value="RWR12732.1"/>
    <property type="molecule type" value="Genomic_DNA"/>
</dbReference>
<evidence type="ECO:0000313" key="2">
    <source>
        <dbReference type="EMBL" id="RWR12732.1"/>
    </source>
</evidence>
<dbReference type="AlphaFoldDB" id="A0A443IXB9"/>
<comment type="caution">
    <text evidence="2">The sequence shown here is derived from an EMBL/GenBank/DDBJ whole genome shotgun (WGS) entry which is preliminary data.</text>
</comment>
<gene>
    <name evidence="2" type="ORF">D2T33_08455</name>
</gene>
<accession>A0A443IXB9</accession>
<reference evidence="2 3" key="1">
    <citation type="submission" date="2019-01" db="EMBL/GenBank/DDBJ databases">
        <title>Sinorhodobacter populi sp. nov. isolated from the symptomatic bark tissue of Populus euramericana canker.</title>
        <authorList>
            <person name="Xu G."/>
        </authorList>
    </citation>
    <scope>NUCLEOTIDE SEQUENCE [LARGE SCALE GENOMIC DNA]</scope>
    <source>
        <strain evidence="2 3">2D-5</strain>
    </source>
</reference>
<name>A0A443IXB9_9RHOB</name>
<keyword evidence="3" id="KW-1185">Reference proteome</keyword>
<dbReference type="InterPro" id="IPR018774">
    <property type="entry name" value="Phage_Mu_GpT"/>
</dbReference>
<evidence type="ECO:0000259" key="1">
    <source>
        <dbReference type="Pfam" id="PF10124"/>
    </source>
</evidence>
<dbReference type="Proteomes" id="UP000285710">
    <property type="component" value="Unassembled WGS sequence"/>
</dbReference>
<reference evidence="2 3" key="2">
    <citation type="submission" date="2019-01" db="EMBL/GenBank/DDBJ databases">
        <authorList>
            <person name="Li Y."/>
        </authorList>
    </citation>
    <scope>NUCLEOTIDE SEQUENCE [LARGE SCALE GENOMIC DNA]</scope>
    <source>
        <strain evidence="2 3">2D-5</strain>
    </source>
</reference>
<evidence type="ECO:0000313" key="3">
    <source>
        <dbReference type="Proteomes" id="UP000285710"/>
    </source>
</evidence>
<dbReference type="Pfam" id="PF10124">
    <property type="entry name" value="Mu-like_gpT"/>
    <property type="match status" value="1"/>
</dbReference>
<protein>
    <recommendedName>
        <fullName evidence="1">Bacteriophage Mu GpT domain-containing protein</fullName>
    </recommendedName>
</protein>
<sequence length="299" mass="33125">MLINSQNLDLIFKGFKAVYSDATINAPVNYDKVAMVVPSASRDETYGWLGEFPQMREWIGPRQIKSLSAHDFTIKNLTFESTVEVPRNAISDDRIGIFKPMFAEMGQMARRHPDELVFGLLKSGFDTLCYDGQSFFDTDHPVLDKSGTTTVTISNMQAGTGEPWFLLDTSRAVRPIIWQEREPYEFQGITDATDERVFMLDKYLYGVRARVNAGFGLWQLAFGSKAELTAGNYAAARAAMQGFRAAGGRVLGVTPTVLVVPPTLEEQALQILNATQNEVGASNVWSKTADLIVTPYLSA</sequence>
<dbReference type="RefSeq" id="WP_128269489.1">
    <property type="nucleotide sequence ID" value="NZ_SAUW01000007.1"/>
</dbReference>
<organism evidence="2 3">
    <name type="scientific">Paenirhodobacter populi</name>
    <dbReference type="NCBI Taxonomy" id="2306993"/>
    <lineage>
        <taxon>Bacteria</taxon>
        <taxon>Pseudomonadati</taxon>
        <taxon>Pseudomonadota</taxon>
        <taxon>Alphaproteobacteria</taxon>
        <taxon>Rhodobacterales</taxon>
        <taxon>Rhodobacter group</taxon>
        <taxon>Paenirhodobacter</taxon>
    </lineage>
</organism>
<proteinExistence type="predicted"/>
<feature type="domain" description="Bacteriophage Mu GpT" evidence="1">
    <location>
        <begin position="9"/>
        <end position="297"/>
    </location>
</feature>